<dbReference type="NCBIfam" id="TIGR00014">
    <property type="entry name" value="arsC"/>
    <property type="match status" value="1"/>
</dbReference>
<gene>
    <name evidence="8" type="primary">arsC</name>
    <name evidence="8" type="ORF">CEE60_15585</name>
</gene>
<dbReference type="PROSITE" id="PS51353">
    <property type="entry name" value="ARSC"/>
    <property type="match status" value="1"/>
</dbReference>
<protein>
    <recommendedName>
        <fullName evidence="5 7">Arsenate reductase</fullName>
        <ecNumber evidence="4 7">1.20.4.1</ecNumber>
    </recommendedName>
</protein>
<dbReference type="OrthoDB" id="9790554at2"/>
<dbReference type="Pfam" id="PF03960">
    <property type="entry name" value="ArsC"/>
    <property type="match status" value="1"/>
</dbReference>
<dbReference type="CDD" id="cd03034">
    <property type="entry name" value="ArsC_ArsC"/>
    <property type="match status" value="1"/>
</dbReference>
<evidence type="ECO:0000256" key="5">
    <source>
        <dbReference type="ARBA" id="ARBA00039879"/>
    </source>
</evidence>
<evidence type="ECO:0000256" key="7">
    <source>
        <dbReference type="RuleBase" id="RU362029"/>
    </source>
</evidence>
<comment type="catalytic activity">
    <reaction evidence="7">
        <text>[glutaredoxin]-dithiol + arsenate + glutathione + H(+) = glutathionyl-S-S-[glutaredoxin] + arsenite + H2O</text>
        <dbReference type="Rhea" id="RHEA:22016"/>
        <dbReference type="Rhea" id="RHEA-COMP:10729"/>
        <dbReference type="Rhea" id="RHEA-COMP:17668"/>
        <dbReference type="ChEBI" id="CHEBI:15377"/>
        <dbReference type="ChEBI" id="CHEBI:15378"/>
        <dbReference type="ChEBI" id="CHEBI:29242"/>
        <dbReference type="ChEBI" id="CHEBI:29950"/>
        <dbReference type="ChEBI" id="CHEBI:48597"/>
        <dbReference type="ChEBI" id="CHEBI:57925"/>
        <dbReference type="ChEBI" id="CHEBI:146199"/>
        <dbReference type="EC" id="1.20.4.1"/>
    </reaction>
</comment>
<evidence type="ECO:0000313" key="8">
    <source>
        <dbReference type="EMBL" id="OWQ51141.1"/>
    </source>
</evidence>
<dbReference type="Proteomes" id="UP000198157">
    <property type="component" value="Unassembled WGS sequence"/>
</dbReference>
<evidence type="ECO:0000256" key="3">
    <source>
        <dbReference type="ARBA" id="ARBA00023002"/>
    </source>
</evidence>
<dbReference type="InterPro" id="IPR006659">
    <property type="entry name" value="Arsenate_reductase"/>
</dbReference>
<evidence type="ECO:0000256" key="1">
    <source>
        <dbReference type="ARBA" id="ARBA00007198"/>
    </source>
</evidence>
<evidence type="ECO:0000256" key="6">
    <source>
        <dbReference type="PROSITE-ProRule" id="PRU01282"/>
    </source>
</evidence>
<evidence type="ECO:0000256" key="2">
    <source>
        <dbReference type="ARBA" id="ARBA00022849"/>
    </source>
</evidence>
<name>A0A246HJ98_STEMA</name>
<dbReference type="PANTHER" id="PTHR30041">
    <property type="entry name" value="ARSENATE REDUCTASE"/>
    <property type="match status" value="1"/>
</dbReference>
<dbReference type="Gene3D" id="3.40.30.10">
    <property type="entry name" value="Glutaredoxin"/>
    <property type="match status" value="1"/>
</dbReference>
<dbReference type="PANTHER" id="PTHR30041:SF5">
    <property type="entry name" value="ARSENATE REDUCTASE-RELATED"/>
    <property type="match status" value="1"/>
</dbReference>
<dbReference type="GO" id="GO:0008794">
    <property type="term" value="F:arsenate reductase (glutaredoxin) activity"/>
    <property type="evidence" value="ECO:0007669"/>
    <property type="project" value="UniProtKB-UniRule"/>
</dbReference>
<accession>A0A246HJ98</accession>
<dbReference type="InterPro" id="IPR036249">
    <property type="entry name" value="Thioredoxin-like_sf"/>
</dbReference>
<sequence>MAVTIWHNPRCSNSRGALEILREHGIDPVVIEYLRTPPDRVTLAALITRMGIAPRELLRTKEAAYGSLGLDDLGLPDATLIEAMVAHPDLINRPIVETAQGARLCRPPETVLEILPA</sequence>
<dbReference type="AlphaFoldDB" id="A0A246HJ98"/>
<proteinExistence type="inferred from homology"/>
<keyword evidence="2" id="KW-0059">Arsenical resistance</keyword>
<comment type="caution">
    <text evidence="8">The sequence shown here is derived from an EMBL/GenBank/DDBJ whole genome shotgun (WGS) entry which is preliminary data.</text>
</comment>
<dbReference type="SUPFAM" id="SSF52833">
    <property type="entry name" value="Thioredoxin-like"/>
    <property type="match status" value="1"/>
</dbReference>
<dbReference type="EMBL" id="NIVS01000043">
    <property type="protein sequence ID" value="OWQ51141.1"/>
    <property type="molecule type" value="Genomic_DNA"/>
</dbReference>
<reference evidence="8 9" key="1">
    <citation type="submission" date="2017-06" db="EMBL/GenBank/DDBJ databases">
        <authorList>
            <person name="Kim H.J."/>
            <person name="Triplett B.A."/>
        </authorList>
    </citation>
    <scope>NUCLEOTIDE SEQUENCE [LARGE SCALE GENOMIC DNA]</scope>
    <source>
        <strain evidence="8 9">13146</strain>
    </source>
</reference>
<evidence type="ECO:0000313" key="9">
    <source>
        <dbReference type="Proteomes" id="UP000198157"/>
    </source>
</evidence>
<dbReference type="InterPro" id="IPR006660">
    <property type="entry name" value="Arsenate_reductase-like"/>
</dbReference>
<comment type="similarity">
    <text evidence="1 6 7">Belongs to the ArsC family.</text>
</comment>
<dbReference type="EC" id="1.20.4.1" evidence="4 7"/>
<keyword evidence="3 7" id="KW-0560">Oxidoreductase</keyword>
<organism evidence="8 9">
    <name type="scientific">Stenotrophomonas maltophilia</name>
    <name type="common">Pseudomonas maltophilia</name>
    <name type="synonym">Xanthomonas maltophilia</name>
    <dbReference type="NCBI Taxonomy" id="40324"/>
    <lineage>
        <taxon>Bacteria</taxon>
        <taxon>Pseudomonadati</taxon>
        <taxon>Pseudomonadota</taxon>
        <taxon>Gammaproteobacteria</taxon>
        <taxon>Lysobacterales</taxon>
        <taxon>Lysobacteraceae</taxon>
        <taxon>Stenotrophomonas</taxon>
        <taxon>Stenotrophomonas maltophilia group</taxon>
    </lineage>
</organism>
<evidence type="ECO:0000256" key="4">
    <source>
        <dbReference type="ARBA" id="ARBA00038969"/>
    </source>
</evidence>
<dbReference type="GO" id="GO:0046685">
    <property type="term" value="P:response to arsenic-containing substance"/>
    <property type="evidence" value="ECO:0007669"/>
    <property type="project" value="UniProtKB-KW"/>
</dbReference>